<dbReference type="EMBL" id="AEVT01000008">
    <property type="protein sequence ID" value="EGA71975.1"/>
    <property type="molecule type" value="Genomic_DNA"/>
</dbReference>
<evidence type="ECO:0000313" key="2">
    <source>
        <dbReference type="EMBL" id="EGA71975.1"/>
    </source>
</evidence>
<dbReference type="AlphaFoldDB" id="E8M1W1"/>
<evidence type="ECO:0000313" key="3">
    <source>
        <dbReference type="Proteomes" id="UP000006228"/>
    </source>
</evidence>
<organism evidence="2 3">
    <name type="scientific">Vibrio sinaloensis DSM 21326</name>
    <dbReference type="NCBI Taxonomy" id="945550"/>
    <lineage>
        <taxon>Bacteria</taxon>
        <taxon>Pseudomonadati</taxon>
        <taxon>Pseudomonadota</taxon>
        <taxon>Gammaproteobacteria</taxon>
        <taxon>Vibrionales</taxon>
        <taxon>Vibrionaceae</taxon>
        <taxon>Vibrio</taxon>
        <taxon>Vibrio oreintalis group</taxon>
    </lineage>
</organism>
<dbReference type="Proteomes" id="UP000006228">
    <property type="component" value="Unassembled WGS sequence"/>
</dbReference>
<keyword evidence="1" id="KW-0472">Membrane</keyword>
<comment type="caution">
    <text evidence="2">The sequence shown here is derived from an EMBL/GenBank/DDBJ whole genome shotgun (WGS) entry which is preliminary data.</text>
</comment>
<gene>
    <name evidence="2" type="ORF">VISI1226_01920</name>
</gene>
<reference evidence="2 3" key="1">
    <citation type="journal article" date="2012" name="Int. J. Syst. Evol. Microbiol.">
        <title>Vibrio caribbeanicus sp. nov., isolated from the marine sponge Scleritoderma cyanea.</title>
        <authorList>
            <person name="Hoffmann M."/>
            <person name="Monday S.R."/>
            <person name="Allard M.W."/>
            <person name="Strain E.A."/>
            <person name="Whittaker P."/>
            <person name="Naum M."/>
            <person name="McCarthy P.J."/>
            <person name="Lopez J.V."/>
            <person name="Fischer M."/>
            <person name="Brown E.W."/>
        </authorList>
    </citation>
    <scope>NUCLEOTIDE SEQUENCE [LARGE SCALE GENOMIC DNA]</scope>
    <source>
        <strain evidence="3">DSMZ 21326</strain>
    </source>
</reference>
<evidence type="ECO:0000256" key="1">
    <source>
        <dbReference type="SAM" id="Phobius"/>
    </source>
</evidence>
<sequence>MNIHDFLLTVGISLTVGLFLGYFMRDAVRMLKRFYQRRLQHSKYFEQDLSINEKKKRK</sequence>
<feature type="transmembrane region" description="Helical" evidence="1">
    <location>
        <begin position="6"/>
        <end position="24"/>
    </location>
</feature>
<proteinExistence type="predicted"/>
<keyword evidence="1" id="KW-1133">Transmembrane helix</keyword>
<protein>
    <submittedName>
        <fullName evidence="2">Uncharacterized protein</fullName>
    </submittedName>
</protein>
<keyword evidence="1" id="KW-0812">Transmembrane</keyword>
<name>E8M1W1_PHOS4</name>
<dbReference type="eggNOG" id="ENOG5031NVQ">
    <property type="taxonomic scope" value="Bacteria"/>
</dbReference>
<accession>E8M1W1</accession>